<keyword evidence="1" id="KW-0812">Transmembrane</keyword>
<evidence type="ECO:0000313" key="2">
    <source>
        <dbReference type="EMBL" id="TQS41320.1"/>
    </source>
</evidence>
<reference evidence="2 3" key="1">
    <citation type="submission" date="2019-07" db="EMBL/GenBank/DDBJ databases">
        <title>Cryptosporangium phraense sp. nov., isolated from plant litter.</title>
        <authorList>
            <person name="Suriyachadkun C."/>
        </authorList>
    </citation>
    <scope>NUCLEOTIDE SEQUENCE [LARGE SCALE GENOMIC DNA]</scope>
    <source>
        <strain evidence="2 3">A-T 5661</strain>
    </source>
</reference>
<gene>
    <name evidence="2" type="ORF">FL583_29850</name>
</gene>
<protein>
    <submittedName>
        <fullName evidence="2">Uncharacterized protein</fullName>
    </submittedName>
</protein>
<dbReference type="Proteomes" id="UP000317982">
    <property type="component" value="Unassembled WGS sequence"/>
</dbReference>
<sequence>MPTFDVPWYQSAPFAEGPKAWPVAVFTVIFGIFGAISAARRADDARALGLPSGRYWAVFGGALVGSFAIWTLAFGLLVAVWLPGYIESASTVMTTAQLEQEIEASSAAGVAVSEADCVEESVNPDGTGYYDCQIAFGDGESLSYRISVNHDGTWAEVVR</sequence>
<dbReference type="AlphaFoldDB" id="A0A545AJ90"/>
<comment type="caution">
    <text evidence="2">The sequence shown here is derived from an EMBL/GenBank/DDBJ whole genome shotgun (WGS) entry which is preliminary data.</text>
</comment>
<dbReference type="RefSeq" id="WP_142708191.1">
    <property type="nucleotide sequence ID" value="NZ_VIRS01000027.1"/>
</dbReference>
<organism evidence="2 3">
    <name type="scientific">Cryptosporangium phraense</name>
    <dbReference type="NCBI Taxonomy" id="2593070"/>
    <lineage>
        <taxon>Bacteria</taxon>
        <taxon>Bacillati</taxon>
        <taxon>Actinomycetota</taxon>
        <taxon>Actinomycetes</taxon>
        <taxon>Cryptosporangiales</taxon>
        <taxon>Cryptosporangiaceae</taxon>
        <taxon>Cryptosporangium</taxon>
    </lineage>
</organism>
<dbReference type="InParanoid" id="A0A545AJ90"/>
<proteinExistence type="predicted"/>
<name>A0A545AJ90_9ACTN</name>
<accession>A0A545AJ90</accession>
<evidence type="ECO:0000256" key="1">
    <source>
        <dbReference type="SAM" id="Phobius"/>
    </source>
</evidence>
<feature type="transmembrane region" description="Helical" evidence="1">
    <location>
        <begin position="20"/>
        <end position="39"/>
    </location>
</feature>
<dbReference type="OrthoDB" id="3294943at2"/>
<evidence type="ECO:0000313" key="3">
    <source>
        <dbReference type="Proteomes" id="UP000317982"/>
    </source>
</evidence>
<feature type="transmembrane region" description="Helical" evidence="1">
    <location>
        <begin position="55"/>
        <end position="82"/>
    </location>
</feature>
<keyword evidence="3" id="KW-1185">Reference proteome</keyword>
<keyword evidence="1" id="KW-1133">Transmembrane helix</keyword>
<dbReference type="EMBL" id="VIRS01000027">
    <property type="protein sequence ID" value="TQS41320.1"/>
    <property type="molecule type" value="Genomic_DNA"/>
</dbReference>
<keyword evidence="1" id="KW-0472">Membrane</keyword>